<sequence>MPVASGVVIEDGVAYFAAGIVNYDGIHVYALDAATGTIKWQNNTSGHLDPEARTGVSVQRTYAY</sequence>
<dbReference type="AlphaFoldDB" id="X1IM83"/>
<accession>X1IM83</accession>
<evidence type="ECO:0000313" key="1">
    <source>
        <dbReference type="EMBL" id="GAH67229.1"/>
    </source>
</evidence>
<dbReference type="SUPFAM" id="SSF50998">
    <property type="entry name" value="Quinoprotein alcohol dehydrogenase-like"/>
    <property type="match status" value="1"/>
</dbReference>
<evidence type="ECO:0008006" key="2">
    <source>
        <dbReference type="Google" id="ProtNLM"/>
    </source>
</evidence>
<protein>
    <recommendedName>
        <fullName evidence="2">Pyrrolo-quinoline quinone</fullName>
    </recommendedName>
</protein>
<organism evidence="1">
    <name type="scientific">marine sediment metagenome</name>
    <dbReference type="NCBI Taxonomy" id="412755"/>
    <lineage>
        <taxon>unclassified sequences</taxon>
        <taxon>metagenomes</taxon>
        <taxon>ecological metagenomes</taxon>
    </lineage>
</organism>
<comment type="caution">
    <text evidence="1">The sequence shown here is derived from an EMBL/GenBank/DDBJ whole genome shotgun (WGS) entry which is preliminary data.</text>
</comment>
<name>X1IM83_9ZZZZ</name>
<dbReference type="Gene3D" id="2.40.128.630">
    <property type="match status" value="1"/>
</dbReference>
<reference evidence="1" key="1">
    <citation type="journal article" date="2014" name="Front. Microbiol.">
        <title>High frequency of phylogenetically diverse reductive dehalogenase-homologous genes in deep subseafloor sedimentary metagenomes.</title>
        <authorList>
            <person name="Kawai M."/>
            <person name="Futagami T."/>
            <person name="Toyoda A."/>
            <person name="Takaki Y."/>
            <person name="Nishi S."/>
            <person name="Hori S."/>
            <person name="Arai W."/>
            <person name="Tsubouchi T."/>
            <person name="Morono Y."/>
            <person name="Uchiyama I."/>
            <person name="Ito T."/>
            <person name="Fujiyama A."/>
            <person name="Inagaki F."/>
            <person name="Takami H."/>
        </authorList>
    </citation>
    <scope>NUCLEOTIDE SEQUENCE</scope>
    <source>
        <strain evidence="1">Expedition CK06-06</strain>
    </source>
</reference>
<dbReference type="InterPro" id="IPR011047">
    <property type="entry name" value="Quinoprotein_ADH-like_sf"/>
</dbReference>
<proteinExistence type="predicted"/>
<gene>
    <name evidence="1" type="ORF">S03H2_46873</name>
</gene>
<dbReference type="EMBL" id="BARU01029463">
    <property type="protein sequence ID" value="GAH67229.1"/>
    <property type="molecule type" value="Genomic_DNA"/>
</dbReference>